<dbReference type="AlphaFoldDB" id="A0A8S2TMS6"/>
<feature type="non-terminal residue" evidence="2">
    <location>
        <position position="1"/>
    </location>
</feature>
<dbReference type="EMBL" id="CAJOBI010034602">
    <property type="protein sequence ID" value="CAF4291872.1"/>
    <property type="molecule type" value="Genomic_DNA"/>
</dbReference>
<name>A0A8S2TMS6_9BILA</name>
<comment type="caution">
    <text evidence="2">The sequence shown here is derived from an EMBL/GenBank/DDBJ whole genome shotgun (WGS) entry which is preliminary data.</text>
</comment>
<proteinExistence type="predicted"/>
<protein>
    <submittedName>
        <fullName evidence="2">Uncharacterized protein</fullName>
    </submittedName>
</protein>
<dbReference type="Proteomes" id="UP000676336">
    <property type="component" value="Unassembled WGS sequence"/>
</dbReference>
<evidence type="ECO:0000313" key="3">
    <source>
        <dbReference type="Proteomes" id="UP000676336"/>
    </source>
</evidence>
<feature type="compositionally biased region" description="Low complexity" evidence="1">
    <location>
        <begin position="26"/>
        <end position="54"/>
    </location>
</feature>
<evidence type="ECO:0000256" key="1">
    <source>
        <dbReference type="SAM" id="MobiDB-lite"/>
    </source>
</evidence>
<feature type="region of interest" description="Disordered" evidence="1">
    <location>
        <begin position="1"/>
        <end position="54"/>
    </location>
</feature>
<accession>A0A8S2TMS6</accession>
<evidence type="ECO:0000313" key="2">
    <source>
        <dbReference type="EMBL" id="CAF4291872.1"/>
    </source>
</evidence>
<sequence>GPSSSTIKRKHGKNNARLGKPKWYLDTSPSRNSNSNNNDGDSTTISSTKSTPIIDRSAQKLALENLSGISKL</sequence>
<gene>
    <name evidence="2" type="ORF">SMN809_LOCUS25708</name>
</gene>
<reference evidence="2" key="1">
    <citation type="submission" date="2021-02" db="EMBL/GenBank/DDBJ databases">
        <authorList>
            <person name="Nowell W R."/>
        </authorList>
    </citation>
    <scope>NUCLEOTIDE SEQUENCE</scope>
</reference>
<organism evidence="2 3">
    <name type="scientific">Rotaria magnacalcarata</name>
    <dbReference type="NCBI Taxonomy" id="392030"/>
    <lineage>
        <taxon>Eukaryota</taxon>
        <taxon>Metazoa</taxon>
        <taxon>Spiralia</taxon>
        <taxon>Gnathifera</taxon>
        <taxon>Rotifera</taxon>
        <taxon>Eurotatoria</taxon>
        <taxon>Bdelloidea</taxon>
        <taxon>Philodinida</taxon>
        <taxon>Philodinidae</taxon>
        <taxon>Rotaria</taxon>
    </lineage>
</organism>